<feature type="transmembrane region" description="Helical" evidence="9">
    <location>
        <begin position="111"/>
        <end position="128"/>
    </location>
</feature>
<protein>
    <submittedName>
        <fullName evidence="11">EamA family transporter RarD</fullName>
    </submittedName>
</protein>
<dbReference type="GO" id="GO:0005886">
    <property type="term" value="C:plasma membrane"/>
    <property type="evidence" value="ECO:0007669"/>
    <property type="project" value="UniProtKB-SubCell"/>
</dbReference>
<dbReference type="EMBL" id="SPQC01000098">
    <property type="protein sequence ID" value="TFU19112.1"/>
    <property type="molecule type" value="Genomic_DNA"/>
</dbReference>
<evidence type="ECO:0000259" key="10">
    <source>
        <dbReference type="Pfam" id="PF00892"/>
    </source>
</evidence>
<dbReference type="Proteomes" id="UP000297951">
    <property type="component" value="Unassembled WGS sequence"/>
</dbReference>
<evidence type="ECO:0000256" key="3">
    <source>
        <dbReference type="ARBA" id="ARBA00022448"/>
    </source>
</evidence>
<dbReference type="NCBIfam" id="TIGR00688">
    <property type="entry name" value="rarD"/>
    <property type="match status" value="1"/>
</dbReference>
<feature type="transmembrane region" description="Helical" evidence="9">
    <location>
        <begin position="221"/>
        <end position="242"/>
    </location>
</feature>
<feature type="transmembrane region" description="Helical" evidence="9">
    <location>
        <begin position="181"/>
        <end position="206"/>
    </location>
</feature>
<dbReference type="OrthoDB" id="369870at2"/>
<comment type="caution">
    <text evidence="11">The sequence shown here is derived from an EMBL/GenBank/DDBJ whole genome shotgun (WGS) entry which is preliminary data.</text>
</comment>
<feature type="region of interest" description="Disordered" evidence="8">
    <location>
        <begin position="304"/>
        <end position="327"/>
    </location>
</feature>
<accession>A0A4Y9EZX3</accession>
<feature type="transmembrane region" description="Helical" evidence="9">
    <location>
        <begin position="12"/>
        <end position="34"/>
    </location>
</feature>
<dbReference type="SUPFAM" id="SSF103481">
    <property type="entry name" value="Multidrug resistance efflux transporter EmrE"/>
    <property type="match status" value="2"/>
</dbReference>
<evidence type="ECO:0000256" key="6">
    <source>
        <dbReference type="ARBA" id="ARBA00022989"/>
    </source>
</evidence>
<dbReference type="PANTHER" id="PTHR22911:SF137">
    <property type="entry name" value="SOLUTE CARRIER FAMILY 35 MEMBER G2-RELATED"/>
    <property type="match status" value="1"/>
</dbReference>
<feature type="domain" description="EamA" evidence="10">
    <location>
        <begin position="16"/>
        <end position="151"/>
    </location>
</feature>
<dbReference type="InterPro" id="IPR037185">
    <property type="entry name" value="EmrE-like"/>
</dbReference>
<dbReference type="InterPro" id="IPR004626">
    <property type="entry name" value="RarD"/>
</dbReference>
<evidence type="ECO:0000256" key="2">
    <source>
        <dbReference type="ARBA" id="ARBA00007362"/>
    </source>
</evidence>
<dbReference type="AlphaFoldDB" id="A0A4Y9EZX3"/>
<keyword evidence="7 9" id="KW-0472">Membrane</keyword>
<feature type="transmembrane region" description="Helical" evidence="9">
    <location>
        <begin position="135"/>
        <end position="153"/>
    </location>
</feature>
<evidence type="ECO:0000256" key="5">
    <source>
        <dbReference type="ARBA" id="ARBA00022692"/>
    </source>
</evidence>
<keyword evidence="3" id="KW-0813">Transport</keyword>
<organism evidence="11 12">
    <name type="scientific">Rothia nasimurium</name>
    <dbReference type="NCBI Taxonomy" id="85336"/>
    <lineage>
        <taxon>Bacteria</taxon>
        <taxon>Bacillati</taxon>
        <taxon>Actinomycetota</taxon>
        <taxon>Actinomycetes</taxon>
        <taxon>Micrococcales</taxon>
        <taxon>Micrococcaceae</taxon>
        <taxon>Rothia</taxon>
    </lineage>
</organism>
<name>A0A4Y9EZX3_9MICC</name>
<evidence type="ECO:0000256" key="9">
    <source>
        <dbReference type="SAM" id="Phobius"/>
    </source>
</evidence>
<dbReference type="InterPro" id="IPR000620">
    <property type="entry name" value="EamA_dom"/>
</dbReference>
<feature type="transmembrane region" description="Helical" evidence="9">
    <location>
        <begin position="275"/>
        <end position="297"/>
    </location>
</feature>
<evidence type="ECO:0000313" key="11">
    <source>
        <dbReference type="EMBL" id="TFU19112.1"/>
    </source>
</evidence>
<gene>
    <name evidence="11" type="primary">rarD</name>
    <name evidence="11" type="ORF">E4U03_12550</name>
</gene>
<dbReference type="Pfam" id="PF00892">
    <property type="entry name" value="EamA"/>
    <property type="match status" value="1"/>
</dbReference>
<feature type="transmembrane region" description="Helical" evidence="9">
    <location>
        <begin position="159"/>
        <end position="174"/>
    </location>
</feature>
<feature type="transmembrane region" description="Helical" evidence="9">
    <location>
        <begin position="249"/>
        <end position="269"/>
    </location>
</feature>
<evidence type="ECO:0000256" key="8">
    <source>
        <dbReference type="SAM" id="MobiDB-lite"/>
    </source>
</evidence>
<feature type="transmembrane region" description="Helical" evidence="9">
    <location>
        <begin position="76"/>
        <end position="99"/>
    </location>
</feature>
<evidence type="ECO:0000256" key="4">
    <source>
        <dbReference type="ARBA" id="ARBA00022475"/>
    </source>
</evidence>
<comment type="similarity">
    <text evidence="2">Belongs to the EamA transporter family.</text>
</comment>
<evidence type="ECO:0000256" key="1">
    <source>
        <dbReference type="ARBA" id="ARBA00004651"/>
    </source>
</evidence>
<dbReference type="PANTHER" id="PTHR22911">
    <property type="entry name" value="ACYL-MALONYL CONDENSING ENZYME-RELATED"/>
    <property type="match status" value="1"/>
</dbReference>
<evidence type="ECO:0000256" key="7">
    <source>
        <dbReference type="ARBA" id="ARBA00023136"/>
    </source>
</evidence>
<keyword evidence="4" id="KW-1003">Cell membrane</keyword>
<reference evidence="11 12" key="1">
    <citation type="submission" date="2019-03" db="EMBL/GenBank/DDBJ databases">
        <title>Diversity of the mouse oral microbiome.</title>
        <authorList>
            <person name="Joseph S."/>
            <person name="Aduse-Opoku J."/>
            <person name="Curtis M."/>
            <person name="Wade W."/>
            <person name="Hashim A."/>
        </authorList>
    </citation>
    <scope>NUCLEOTIDE SEQUENCE [LARGE SCALE GENOMIC DNA]</scope>
    <source>
        <strain evidence="12">irhom_31</strain>
    </source>
</reference>
<keyword evidence="5 9" id="KW-0812">Transmembrane</keyword>
<sequence length="327" mass="35241">MRKTAVSTAKNEQVVGGLYAFFCYLIWGLFPLYFMLTAPATPLEIVAGRVLFSLVFCLALLPLTRQVKNLVAVLGNLRQVSLLLVASLLIFGNWLLYVIATTSNNVMEASLGYYINPIVSVALGVVFLGERLRPLQWAGIGVAALAVLVMVVFYGSVPWLGLGLAFTFGFYGLVKKGIGAVPALVSLTIETLLLTPLAAVLMWYFARSGQLTLLAEGPAHFWILVASGVLTAVPLLLFAGAAARVPLSVLGMVQYVGPTLQFLVALFVTQEHLSAGRWAGFVLVWVAAAFFIADSLLTQRRARTHKPSAEVPSPDTNTGMLPQIKND</sequence>
<comment type="subcellular location">
    <subcellularLocation>
        <location evidence="1">Cell membrane</location>
        <topology evidence="1">Multi-pass membrane protein</topology>
    </subcellularLocation>
</comment>
<feature type="transmembrane region" description="Helical" evidence="9">
    <location>
        <begin position="46"/>
        <end position="64"/>
    </location>
</feature>
<proteinExistence type="inferred from homology"/>
<keyword evidence="6 9" id="KW-1133">Transmembrane helix</keyword>
<evidence type="ECO:0000313" key="12">
    <source>
        <dbReference type="Proteomes" id="UP000297951"/>
    </source>
</evidence>